<evidence type="ECO:0000256" key="6">
    <source>
        <dbReference type="ARBA" id="ARBA00023125"/>
    </source>
</evidence>
<keyword evidence="2 8" id="KW-0645">Protease</keyword>
<dbReference type="GO" id="GO:0006508">
    <property type="term" value="P:proteolysis"/>
    <property type="evidence" value="ECO:0007669"/>
    <property type="project" value="UniProtKB-KW"/>
</dbReference>
<dbReference type="InterPro" id="IPR003738">
    <property type="entry name" value="SRAP"/>
</dbReference>
<gene>
    <name evidence="9" type="ORF">ATJ97_3491</name>
</gene>
<dbReference type="GO" id="GO:0003697">
    <property type="term" value="F:single-stranded DNA binding"/>
    <property type="evidence" value="ECO:0007669"/>
    <property type="project" value="InterPro"/>
</dbReference>
<evidence type="ECO:0000256" key="3">
    <source>
        <dbReference type="ARBA" id="ARBA00022763"/>
    </source>
</evidence>
<dbReference type="AlphaFoldDB" id="A0A2A9ERX4"/>
<proteinExistence type="inferred from homology"/>
<dbReference type="Pfam" id="PF02586">
    <property type="entry name" value="SRAP"/>
    <property type="match status" value="1"/>
</dbReference>
<keyword evidence="6" id="KW-0238">DNA-binding</keyword>
<keyword evidence="5" id="KW-0190">Covalent protein-DNA linkage</keyword>
<evidence type="ECO:0000256" key="8">
    <source>
        <dbReference type="RuleBase" id="RU364100"/>
    </source>
</evidence>
<keyword evidence="10" id="KW-1185">Reference proteome</keyword>
<dbReference type="Proteomes" id="UP000222106">
    <property type="component" value="Unassembled WGS sequence"/>
</dbReference>
<keyword evidence="3" id="KW-0227">DNA damage</keyword>
<dbReference type="PANTHER" id="PTHR13604">
    <property type="entry name" value="DC12-RELATED"/>
    <property type="match status" value="1"/>
</dbReference>
<evidence type="ECO:0000256" key="2">
    <source>
        <dbReference type="ARBA" id="ARBA00022670"/>
    </source>
</evidence>
<evidence type="ECO:0000313" key="10">
    <source>
        <dbReference type="Proteomes" id="UP000222106"/>
    </source>
</evidence>
<evidence type="ECO:0000256" key="4">
    <source>
        <dbReference type="ARBA" id="ARBA00022801"/>
    </source>
</evidence>
<evidence type="ECO:0000313" key="9">
    <source>
        <dbReference type="EMBL" id="PFG40949.1"/>
    </source>
</evidence>
<reference evidence="9 10" key="1">
    <citation type="submission" date="2017-10" db="EMBL/GenBank/DDBJ databases">
        <title>Sequencing the genomes of 1000 actinobacteria strains.</title>
        <authorList>
            <person name="Klenk H.-P."/>
        </authorList>
    </citation>
    <scope>NUCLEOTIDE SEQUENCE [LARGE SCALE GENOMIC DNA]</scope>
    <source>
        <strain evidence="9 10">DSM 21838</strain>
    </source>
</reference>
<dbReference type="GO" id="GO:0106300">
    <property type="term" value="P:protein-DNA covalent cross-linking repair"/>
    <property type="evidence" value="ECO:0007669"/>
    <property type="project" value="InterPro"/>
</dbReference>
<evidence type="ECO:0000256" key="7">
    <source>
        <dbReference type="ARBA" id="ARBA00023239"/>
    </source>
</evidence>
<keyword evidence="4 8" id="KW-0378">Hydrolase</keyword>
<protein>
    <recommendedName>
        <fullName evidence="8">Abasic site processing protein</fullName>
        <ecNumber evidence="8">3.4.-.-</ecNumber>
    </recommendedName>
</protein>
<name>A0A2A9ERX4_9MICO</name>
<evidence type="ECO:0000256" key="1">
    <source>
        <dbReference type="ARBA" id="ARBA00008136"/>
    </source>
</evidence>
<evidence type="ECO:0000256" key="5">
    <source>
        <dbReference type="ARBA" id="ARBA00023124"/>
    </source>
</evidence>
<comment type="similarity">
    <text evidence="1 8">Belongs to the SOS response-associated peptidase family.</text>
</comment>
<keyword evidence="7" id="KW-0456">Lyase</keyword>
<dbReference type="PANTHER" id="PTHR13604:SF0">
    <property type="entry name" value="ABASIC SITE PROCESSING PROTEIN HMCES"/>
    <property type="match status" value="1"/>
</dbReference>
<dbReference type="SUPFAM" id="SSF143081">
    <property type="entry name" value="BB1717-like"/>
    <property type="match status" value="1"/>
</dbReference>
<sequence length="266" mass="29738">MPARSPLCGTESRASACWLLPDAGDTLAPMCGRYANARRDSDLVNAFDIEQVVGEELPPSWNVAPMQDVRAVLERAPRHEPETPPVRQLRTVRWGLVPSWAKDPKSGSRLINARSETVTEKPSFKRAASLRRCVLAADGYYEWQKMPDGGKQPYFLHGDGLLAFAGLYEFWKDPRLPEDHPDKWLWTVTIMTTTAADSLGHIHDRTPVVLPPDMVDHWLDPRTQDLKEVRAMIDAIPEPSLVPRPVGRAVGNVNNDGPQLIEPVEV</sequence>
<dbReference type="InterPro" id="IPR036590">
    <property type="entry name" value="SRAP-like"/>
</dbReference>
<dbReference type="EMBL" id="PDJI01000004">
    <property type="protein sequence ID" value="PFG40949.1"/>
    <property type="molecule type" value="Genomic_DNA"/>
</dbReference>
<comment type="caution">
    <text evidence="9">The sequence shown here is derived from an EMBL/GenBank/DDBJ whole genome shotgun (WGS) entry which is preliminary data.</text>
</comment>
<accession>A0A2A9ERX4</accession>
<dbReference type="GO" id="GO:0016829">
    <property type="term" value="F:lyase activity"/>
    <property type="evidence" value="ECO:0007669"/>
    <property type="project" value="UniProtKB-KW"/>
</dbReference>
<dbReference type="EC" id="3.4.-.-" evidence="8"/>
<organism evidence="9 10">
    <name type="scientific">Georgenia soli</name>
    <dbReference type="NCBI Taxonomy" id="638953"/>
    <lineage>
        <taxon>Bacteria</taxon>
        <taxon>Bacillati</taxon>
        <taxon>Actinomycetota</taxon>
        <taxon>Actinomycetes</taxon>
        <taxon>Micrococcales</taxon>
        <taxon>Bogoriellaceae</taxon>
        <taxon>Georgenia</taxon>
    </lineage>
</organism>
<dbReference type="GO" id="GO:0008233">
    <property type="term" value="F:peptidase activity"/>
    <property type="evidence" value="ECO:0007669"/>
    <property type="project" value="UniProtKB-KW"/>
</dbReference>
<dbReference type="Gene3D" id="3.90.1680.10">
    <property type="entry name" value="SOS response associated peptidase-like"/>
    <property type="match status" value="1"/>
</dbReference>